<keyword evidence="1" id="KW-0812">Transmembrane</keyword>
<dbReference type="SUPFAM" id="SSF53474">
    <property type="entry name" value="alpha/beta-Hydrolases"/>
    <property type="match status" value="1"/>
</dbReference>
<dbReference type="InterPro" id="IPR000801">
    <property type="entry name" value="Esterase-like"/>
</dbReference>
<dbReference type="EMBL" id="SOHL01000005">
    <property type="protein sequence ID" value="TFD73146.1"/>
    <property type="molecule type" value="Genomic_DNA"/>
</dbReference>
<keyword evidence="1" id="KW-0472">Membrane</keyword>
<dbReference type="InterPro" id="IPR029058">
    <property type="entry name" value="AB_hydrolase_fold"/>
</dbReference>
<dbReference type="InterPro" id="IPR050583">
    <property type="entry name" value="Mycobacterial_A85_antigen"/>
</dbReference>
<protein>
    <submittedName>
        <fullName evidence="2">Esterase</fullName>
    </submittedName>
</protein>
<dbReference type="GO" id="GO:0016747">
    <property type="term" value="F:acyltransferase activity, transferring groups other than amino-acyl groups"/>
    <property type="evidence" value="ECO:0007669"/>
    <property type="project" value="TreeGrafter"/>
</dbReference>
<feature type="transmembrane region" description="Helical" evidence="1">
    <location>
        <begin position="56"/>
        <end position="82"/>
    </location>
</feature>
<keyword evidence="1" id="KW-1133">Transmembrane helix</keyword>
<dbReference type="PANTHER" id="PTHR48098">
    <property type="entry name" value="ENTEROCHELIN ESTERASE-RELATED"/>
    <property type="match status" value="1"/>
</dbReference>
<accession>A0A4V3IUH3</accession>
<dbReference type="AlphaFoldDB" id="A0A4V3IUH3"/>
<evidence type="ECO:0000256" key="1">
    <source>
        <dbReference type="SAM" id="Phobius"/>
    </source>
</evidence>
<dbReference type="PANTHER" id="PTHR48098:SF1">
    <property type="entry name" value="DIACYLGLYCEROL ACYLTRANSFERASE_MYCOLYLTRANSFERASE AG85A"/>
    <property type="match status" value="1"/>
</dbReference>
<gene>
    <name evidence="2" type="ORF">E3T50_03515</name>
</gene>
<name>A0A4V3IUH3_9MICO</name>
<dbReference type="Proteomes" id="UP000297983">
    <property type="component" value="Unassembled WGS sequence"/>
</dbReference>
<proteinExistence type="predicted"/>
<feature type="transmembrane region" description="Helical" evidence="1">
    <location>
        <begin position="31"/>
        <end position="49"/>
    </location>
</feature>
<feature type="transmembrane region" description="Helical" evidence="1">
    <location>
        <begin position="94"/>
        <end position="113"/>
    </location>
</feature>
<sequence>MGTEPTSDGAERTLINDLSSSLLRIDIVNGPLLYVVLGLASMQLLYLLLRAPTKTWILTIVIAVAGGVSVAGVTWFVVVTIVDAFGMSPGLVSFLWFAGTCTAVAIAIANFWKSRLHRKIAAAASVILFLAAGTLAINASFGLNRTLGSLFGMTIESAIALPTVSGPKESGPLYQSWEAPADLPVKGTTGSQIIPNTVSGFTSRPAGIYLPPAALISNAPALPLVIFLMGQPGNPDPSFIAATLDRDAAAHGGLAPIVIVADQLGDPSKDPLCLDTPNYGNAETFITTDVVNWAKKNLNIINDPRYWTIAGYSNGGQCAISLAVKHPDLFANVVDISGEEFAGSEIEASTLADVFHGDQAAYDAVKPLNLLAAKKFSDTVAIFTVGSNDAGFIPGQQRMASAASAAGMTVTYWESPNGGHVLPALPDGLDEAFIVLYPRLGLAPPTA</sequence>
<evidence type="ECO:0000313" key="3">
    <source>
        <dbReference type="Proteomes" id="UP000297983"/>
    </source>
</evidence>
<dbReference type="Gene3D" id="3.40.50.1820">
    <property type="entry name" value="alpha/beta hydrolase"/>
    <property type="match status" value="1"/>
</dbReference>
<keyword evidence="3" id="KW-1185">Reference proteome</keyword>
<dbReference type="Pfam" id="PF00756">
    <property type="entry name" value="Esterase"/>
    <property type="match status" value="1"/>
</dbReference>
<evidence type="ECO:0000313" key="2">
    <source>
        <dbReference type="EMBL" id="TFD73146.1"/>
    </source>
</evidence>
<reference evidence="2 3" key="1">
    <citation type="submission" date="2019-03" db="EMBL/GenBank/DDBJ databases">
        <title>Genomics of glacier-inhabiting Cryobacterium strains.</title>
        <authorList>
            <person name="Liu Q."/>
            <person name="Xin Y.-H."/>
        </authorList>
    </citation>
    <scope>NUCLEOTIDE SEQUENCE [LARGE SCALE GENOMIC DNA]</scope>
    <source>
        <strain evidence="2 3">Hz16</strain>
    </source>
</reference>
<organism evidence="2 3">
    <name type="scientific">Cryobacterium gelidum</name>
    <dbReference type="NCBI Taxonomy" id="1259164"/>
    <lineage>
        <taxon>Bacteria</taxon>
        <taxon>Bacillati</taxon>
        <taxon>Actinomycetota</taxon>
        <taxon>Actinomycetes</taxon>
        <taxon>Micrococcales</taxon>
        <taxon>Microbacteriaceae</taxon>
        <taxon>Cryobacterium</taxon>
    </lineage>
</organism>
<feature type="transmembrane region" description="Helical" evidence="1">
    <location>
        <begin position="120"/>
        <end position="141"/>
    </location>
</feature>
<dbReference type="RefSeq" id="WP_134550610.1">
    <property type="nucleotide sequence ID" value="NZ_SOHL01000005.1"/>
</dbReference>
<comment type="caution">
    <text evidence="2">The sequence shown here is derived from an EMBL/GenBank/DDBJ whole genome shotgun (WGS) entry which is preliminary data.</text>
</comment>